<dbReference type="PANTHER" id="PTHR22930:SF284">
    <property type="entry name" value="DDE TNP4 DOMAIN-CONTAINING PROTEIN"/>
    <property type="match status" value="1"/>
</dbReference>
<dbReference type="AlphaFoldDB" id="A0A821UG80"/>
<name>A0A821UG80_9NEOP</name>
<gene>
    <name evidence="9" type="ORF">PMACD_LOCUS10322</name>
</gene>
<evidence type="ECO:0000256" key="6">
    <source>
        <dbReference type="ARBA" id="ARBA00022801"/>
    </source>
</evidence>
<comment type="similarity">
    <text evidence="3">Belongs to the HARBI1 family.</text>
</comment>
<keyword evidence="5" id="KW-0479">Metal-binding</keyword>
<comment type="caution">
    <text evidence="9">The sequence shown here is derived from an EMBL/GenBank/DDBJ whole genome shotgun (WGS) entry which is preliminary data.</text>
</comment>
<evidence type="ECO:0000313" key="9">
    <source>
        <dbReference type="EMBL" id="CAF4889433.1"/>
    </source>
</evidence>
<evidence type="ECO:0000256" key="3">
    <source>
        <dbReference type="ARBA" id="ARBA00006958"/>
    </source>
</evidence>
<evidence type="ECO:0000256" key="5">
    <source>
        <dbReference type="ARBA" id="ARBA00022723"/>
    </source>
</evidence>
<dbReference type="InterPro" id="IPR045249">
    <property type="entry name" value="HARBI1-like"/>
</dbReference>
<keyword evidence="4" id="KW-0540">Nuclease</keyword>
<dbReference type="InterPro" id="IPR027806">
    <property type="entry name" value="HARBI1_dom"/>
</dbReference>
<dbReference type="GO" id="GO:0016787">
    <property type="term" value="F:hydrolase activity"/>
    <property type="evidence" value="ECO:0007669"/>
    <property type="project" value="UniProtKB-KW"/>
</dbReference>
<evidence type="ECO:0000313" key="10">
    <source>
        <dbReference type="Proteomes" id="UP000663880"/>
    </source>
</evidence>
<dbReference type="Proteomes" id="UP000663880">
    <property type="component" value="Unassembled WGS sequence"/>
</dbReference>
<keyword evidence="7" id="KW-0539">Nucleus</keyword>
<feature type="domain" description="DDE Tnp4" evidence="8">
    <location>
        <begin position="170"/>
        <end position="336"/>
    </location>
</feature>
<protein>
    <recommendedName>
        <fullName evidence="8">DDE Tnp4 domain-containing protein</fullName>
    </recommendedName>
</protein>
<evidence type="ECO:0000256" key="2">
    <source>
        <dbReference type="ARBA" id="ARBA00004123"/>
    </source>
</evidence>
<comment type="cofactor">
    <cofactor evidence="1">
        <name>a divalent metal cation</name>
        <dbReference type="ChEBI" id="CHEBI:60240"/>
    </cofactor>
</comment>
<evidence type="ECO:0000256" key="4">
    <source>
        <dbReference type="ARBA" id="ARBA00022722"/>
    </source>
</evidence>
<keyword evidence="10" id="KW-1185">Reference proteome</keyword>
<keyword evidence="6" id="KW-0378">Hydrolase</keyword>
<evidence type="ECO:0000256" key="7">
    <source>
        <dbReference type="ARBA" id="ARBA00023242"/>
    </source>
</evidence>
<dbReference type="Pfam" id="PF13359">
    <property type="entry name" value="DDE_Tnp_4"/>
    <property type="match status" value="1"/>
</dbReference>
<dbReference type="GO" id="GO:0004518">
    <property type="term" value="F:nuclease activity"/>
    <property type="evidence" value="ECO:0007669"/>
    <property type="project" value="UniProtKB-KW"/>
</dbReference>
<evidence type="ECO:0000259" key="8">
    <source>
        <dbReference type="Pfam" id="PF13359"/>
    </source>
</evidence>
<dbReference type="PANTHER" id="PTHR22930">
    <property type="match status" value="1"/>
</dbReference>
<dbReference type="GO" id="GO:0046872">
    <property type="term" value="F:metal ion binding"/>
    <property type="evidence" value="ECO:0007669"/>
    <property type="project" value="UniProtKB-KW"/>
</dbReference>
<dbReference type="EMBL" id="CAJOBZ010000031">
    <property type="protein sequence ID" value="CAF4889433.1"/>
    <property type="molecule type" value="Genomic_DNA"/>
</dbReference>
<sequence length="411" mass="48157">MVSNADKAFLAITLAVSITEKEKRKRRWCKEWYKMRYRFTHEHLQRTLQATEPDDYKNFLRMDNDSFETLLELIRPNIEKQDTNMRQAIPASQRLSITLRYLVTGMDLEDLKFMCAVAPRTLDLIIQETCEAIIQKLKENIRVPRTIEDWKKVAKDFERRWNFPNCIGAVDGKHIEIEKPSNSGSYYFNYKKTFSIVLMAIVNANYQFMMVDVGANGRMSDGGTLKNTKFWQLFSESENKLNIPEPCELLESDKKFPFVLVGDEAFQLTPNFMKPYNKAVLTDERRIFNYRLSRARRVVENAFGILSWRFKIFKKDIGLHPDKTRKVVLAACHLHNYLCEKNKNKYIQPGDIDIEEPNTTVTKGAWRQGRQLLNIERVRGNSANEAKRVRDDFCEYFNGNGSVPWQNNCLI</sequence>
<proteinExistence type="inferred from homology"/>
<dbReference type="OrthoDB" id="2668416at2759"/>
<accession>A0A821UG80</accession>
<dbReference type="GO" id="GO:0005634">
    <property type="term" value="C:nucleus"/>
    <property type="evidence" value="ECO:0007669"/>
    <property type="project" value="UniProtKB-SubCell"/>
</dbReference>
<comment type="subcellular location">
    <subcellularLocation>
        <location evidence="2">Nucleus</location>
    </subcellularLocation>
</comment>
<evidence type="ECO:0000256" key="1">
    <source>
        <dbReference type="ARBA" id="ARBA00001968"/>
    </source>
</evidence>
<reference evidence="9" key="1">
    <citation type="submission" date="2021-02" db="EMBL/GenBank/DDBJ databases">
        <authorList>
            <person name="Steward A R."/>
        </authorList>
    </citation>
    <scope>NUCLEOTIDE SEQUENCE</scope>
</reference>
<organism evidence="9 10">
    <name type="scientific">Pieris macdunnoughi</name>
    <dbReference type="NCBI Taxonomy" id="345717"/>
    <lineage>
        <taxon>Eukaryota</taxon>
        <taxon>Metazoa</taxon>
        <taxon>Ecdysozoa</taxon>
        <taxon>Arthropoda</taxon>
        <taxon>Hexapoda</taxon>
        <taxon>Insecta</taxon>
        <taxon>Pterygota</taxon>
        <taxon>Neoptera</taxon>
        <taxon>Endopterygota</taxon>
        <taxon>Lepidoptera</taxon>
        <taxon>Glossata</taxon>
        <taxon>Ditrysia</taxon>
        <taxon>Papilionoidea</taxon>
        <taxon>Pieridae</taxon>
        <taxon>Pierinae</taxon>
        <taxon>Pieris</taxon>
    </lineage>
</organism>